<sequence>MLELRPSCEHCDKPLPPDATDAQICSYECTFCAHCVATVLHNVCPNCGGGFTARPVRPARNWKDSNYLGNDPASTVRRYQPVDPAVHAVFAAEIAGVAPEQR</sequence>
<dbReference type="Proteomes" id="UP000637267">
    <property type="component" value="Unassembled WGS sequence"/>
</dbReference>
<gene>
    <name evidence="1" type="ORF">GCM10010970_04390</name>
</gene>
<organism evidence="1 2">
    <name type="scientific">Silvimonas iriomotensis</name>
    <dbReference type="NCBI Taxonomy" id="449662"/>
    <lineage>
        <taxon>Bacteria</taxon>
        <taxon>Pseudomonadati</taxon>
        <taxon>Pseudomonadota</taxon>
        <taxon>Betaproteobacteria</taxon>
        <taxon>Neisseriales</taxon>
        <taxon>Chitinibacteraceae</taxon>
        <taxon>Silvimonas</taxon>
    </lineage>
</organism>
<proteinExistence type="predicted"/>
<dbReference type="EMBL" id="BMLX01000001">
    <property type="protein sequence ID" value="GGP18330.1"/>
    <property type="molecule type" value="Genomic_DNA"/>
</dbReference>
<dbReference type="Pfam" id="PF06906">
    <property type="entry name" value="DUF1272"/>
    <property type="match status" value="1"/>
</dbReference>
<reference evidence="2" key="1">
    <citation type="journal article" date="2019" name="Int. J. Syst. Evol. Microbiol.">
        <title>The Global Catalogue of Microorganisms (GCM) 10K type strain sequencing project: providing services to taxonomists for standard genome sequencing and annotation.</title>
        <authorList>
            <consortium name="The Broad Institute Genomics Platform"/>
            <consortium name="The Broad Institute Genome Sequencing Center for Infectious Disease"/>
            <person name="Wu L."/>
            <person name="Ma J."/>
        </authorList>
    </citation>
    <scope>NUCLEOTIDE SEQUENCE [LARGE SCALE GENOMIC DNA]</scope>
    <source>
        <strain evidence="2">CGMCC 1.8859</strain>
    </source>
</reference>
<accession>A0ABQ2P550</accession>
<dbReference type="RefSeq" id="WP_188701890.1">
    <property type="nucleotide sequence ID" value="NZ_BMLX01000001.1"/>
</dbReference>
<dbReference type="InterPro" id="IPR010696">
    <property type="entry name" value="DUF1272"/>
</dbReference>
<evidence type="ECO:0000313" key="1">
    <source>
        <dbReference type="EMBL" id="GGP18330.1"/>
    </source>
</evidence>
<comment type="caution">
    <text evidence="1">The sequence shown here is derived from an EMBL/GenBank/DDBJ whole genome shotgun (WGS) entry which is preliminary data.</text>
</comment>
<evidence type="ECO:0000313" key="2">
    <source>
        <dbReference type="Proteomes" id="UP000637267"/>
    </source>
</evidence>
<name>A0ABQ2P550_9NEIS</name>
<protein>
    <submittedName>
        <fullName evidence="1">Urease</fullName>
    </submittedName>
</protein>
<keyword evidence="2" id="KW-1185">Reference proteome</keyword>